<keyword evidence="10" id="KW-1039">Host endosome</keyword>
<evidence type="ECO:0000256" key="2">
    <source>
        <dbReference type="ARBA" id="ARBA00022553"/>
    </source>
</evidence>
<keyword evidence="7 15" id="KW-0946">Virion</keyword>
<comment type="caution">
    <text evidence="15">Lacks conserved residue(s) required for the propagation of feature annotation.</text>
</comment>
<comment type="PTM">
    <text evidence="15">Highly phosphorylated.</text>
</comment>
<keyword evidence="9 15" id="KW-1177">Microtubular inwards viral transport</keyword>
<dbReference type="GO" id="GO:0042025">
    <property type="term" value="C:host cell nucleus"/>
    <property type="evidence" value="ECO:0007669"/>
    <property type="project" value="UniProtKB-SubCell"/>
</dbReference>
<dbReference type="GO" id="GO:0046718">
    <property type="term" value="P:symbiont entry into host cell"/>
    <property type="evidence" value="ECO:0007669"/>
    <property type="project" value="UniProtKB-KW"/>
</dbReference>
<dbReference type="GO" id="GO:0075521">
    <property type="term" value="P:microtubule-dependent intracellular transport of viral material towards nucleus"/>
    <property type="evidence" value="ECO:0007669"/>
    <property type="project" value="UniProtKB-UniRule"/>
</dbReference>
<evidence type="ECO:0000256" key="4">
    <source>
        <dbReference type="ARBA" id="ARBA00022562"/>
    </source>
</evidence>
<keyword evidence="13 15" id="KW-1015">Disulfide bond</keyword>
<sequence length="463" mass="49947">MVSYTHKRRKRASATQLYQTCKAAGTCPSDVINKVEHTTIADQILKWASMGVYFGGLGIGTGSGTGGRTGYVPLTTGRTGIVPKVTAEPGVVSRPPIVVESVAPTDPSIVSLIEESSIIQSGAPITNIPSHGGFEVTSSGSEVPAILDVSPSTSVHITTSTHLNPAFTDPTIVQPTPPVEAGGRIIISHSTVTADSAEQIPMDTFVVHSDPTTSTPIPGTAPRPRLGLYSKALQQVEIVDPTFLSSPQRLITYDNPVFEDPNATLTFEQPTVHEAPDSRFMDIVTLHRPALTSRRGIVRFSRVGARGTMYTRSGIRIGGRVHFFTDISSIPTEEAIELQPLGRSQSFPTVSDTSDVYDIYADENLLNNDISFTDTHVSLQNSTKVVNTAVPLATVPDIYAQTGPDISFPTIPIHIPYIPVSPSISPQSVSIHGTDFYLHPSLWHLGKRRKRFSYFFTDNYVAA</sequence>
<protein>
    <recommendedName>
        <fullName evidence="15">Minor capsid protein L2</fullName>
    </recommendedName>
</protein>
<comment type="subunit">
    <text evidence="15">Interacts with major capsid protein L1. Interacts with E2; this interaction inhibits E2 transcriptional activity but not the DNA replication function E2. Interacts with host HSPA8; this interaction is required for L2 nuclear translocation. Interacts with host importins KPNB2 and KPNB3. Forms a complex with importin alpha2-beta1 heterodimers via interaction with the importin alpha2 adapter. Interacts with host DYNLT1; this interaction is essential for virus intracellular transport during entry. Interacts (via C-terminus) with host retromer subunits VPS35 AND VPS29.</text>
</comment>
<evidence type="ECO:0000256" key="8">
    <source>
        <dbReference type="ARBA" id="ARBA00022921"/>
    </source>
</evidence>
<reference evidence="16" key="1">
    <citation type="submission" date="2020-07" db="EMBL/GenBank/DDBJ databases">
        <authorList>
            <person name="Wienecke-Baldacchino K A."/>
        </authorList>
    </citation>
    <scope>NUCLEOTIDE SEQUENCE</scope>
    <source>
        <strain evidence="16">LNS7888703_HPV43</strain>
    </source>
</reference>
<keyword evidence="14 15" id="KW-1160">Virus entry into host cell</keyword>
<keyword evidence="2 15" id="KW-0597">Phosphoprotein</keyword>
<evidence type="ECO:0000256" key="13">
    <source>
        <dbReference type="ARBA" id="ARBA00023157"/>
    </source>
</evidence>
<feature type="disulfide bond" evidence="15">
    <location>
        <begin position="21"/>
        <end position="27"/>
    </location>
</feature>
<organism evidence="16">
    <name type="scientific">Human papillomavirus 43</name>
    <dbReference type="NCBI Taxonomy" id="10591"/>
    <lineage>
        <taxon>Viruses</taxon>
        <taxon>Monodnaviria</taxon>
        <taxon>Shotokuvirae</taxon>
        <taxon>Cossaviricota</taxon>
        <taxon>Papovaviricetes</taxon>
        <taxon>Zurhausenvirales</taxon>
        <taxon>Papillomaviridae</taxon>
        <taxon>Firstpapillomavirinae</taxon>
        <taxon>Alphapapillomavirus</taxon>
        <taxon>Alphapapillomavirus 8</taxon>
    </lineage>
</organism>
<dbReference type="GO" id="GO:0003677">
    <property type="term" value="F:DNA binding"/>
    <property type="evidence" value="ECO:0007669"/>
    <property type="project" value="UniProtKB-UniRule"/>
</dbReference>
<proteinExistence type="inferred from homology"/>
<evidence type="ECO:0000256" key="6">
    <source>
        <dbReference type="ARBA" id="ARBA00022812"/>
    </source>
</evidence>
<dbReference type="InterPro" id="IPR000784">
    <property type="entry name" value="Late_L2"/>
</dbReference>
<evidence type="ECO:0000256" key="14">
    <source>
        <dbReference type="ARBA" id="ARBA00023296"/>
    </source>
</evidence>
<dbReference type="EMBL" id="LR862041">
    <property type="protein sequence ID" value="CAD1814280.1"/>
    <property type="molecule type" value="Genomic_DNA"/>
</dbReference>
<evidence type="ECO:0000256" key="3">
    <source>
        <dbReference type="ARBA" id="ARBA00022561"/>
    </source>
</evidence>
<keyword evidence="1 15" id="KW-1163">Viral penetration into host nucleus</keyword>
<evidence type="ECO:0000256" key="12">
    <source>
        <dbReference type="ARBA" id="ARBA00023125"/>
    </source>
</evidence>
<evidence type="ECO:0000256" key="1">
    <source>
        <dbReference type="ARBA" id="ARBA00022524"/>
    </source>
</evidence>
<keyword evidence="12 15" id="KW-0238">DNA-binding</keyword>
<comment type="subcellular location">
    <subcellularLocation>
        <location evidence="15">Virion</location>
    </subcellularLocation>
    <subcellularLocation>
        <location evidence="15">Host nucleus</location>
    </subcellularLocation>
</comment>
<name>A0A7G2A757_HPV43</name>
<dbReference type="Pfam" id="PF00513">
    <property type="entry name" value="Late_protein_L2"/>
    <property type="match status" value="1"/>
</dbReference>
<evidence type="ECO:0000313" key="16">
    <source>
        <dbReference type="EMBL" id="CAD1814280.1"/>
    </source>
</evidence>
<dbReference type="GO" id="GO:0019028">
    <property type="term" value="C:viral capsid"/>
    <property type="evidence" value="ECO:0007669"/>
    <property type="project" value="UniProtKB-UniRule"/>
</dbReference>
<evidence type="ECO:0000256" key="10">
    <source>
        <dbReference type="ARBA" id="ARBA00023046"/>
    </source>
</evidence>
<evidence type="ECO:0000256" key="9">
    <source>
        <dbReference type="ARBA" id="ARBA00022952"/>
    </source>
</evidence>
<dbReference type="GO" id="GO:0005198">
    <property type="term" value="F:structural molecule activity"/>
    <property type="evidence" value="ECO:0007669"/>
    <property type="project" value="UniProtKB-UniRule"/>
</dbReference>
<dbReference type="GO" id="GO:0043657">
    <property type="term" value="C:host cell"/>
    <property type="evidence" value="ECO:0007669"/>
    <property type="project" value="GOC"/>
</dbReference>
<accession>A0A7G2A757</accession>
<gene>
    <name evidence="15 16" type="primary">L2</name>
</gene>
<dbReference type="GO" id="GO:0075732">
    <property type="term" value="P:viral penetration into host nucleus"/>
    <property type="evidence" value="ECO:0007669"/>
    <property type="project" value="UniProtKB-KW"/>
</dbReference>
<comment type="function">
    <text evidence="15">Minor protein of the capsid that localizes along the inner surface of the virion, within the central cavities beneath the L1 pentamers. Plays a role in capsid stabilization through interaction with the major capsid protein L1. Once the virion enters the host cell, L2 escorts the genomic DNA into the nucleus by promoting escape from the endosomal compartments and traffic through the host Golgi network. Mechanistically, the C-terminus of L2 possesses a cell-penetrating peptide that protudes from the host endosome, interacts with host cytoplasmic retromer cargo and thereby mediates the capsid delivery to the host trans-Golgi network. Plays a role through its interaction with host dynein in the intracellular microtubule-dependent transport of viral capsid toward the nucleus. Mediates the viral genome import into the nucleus through binding to host importins. Once within the nucleus, L2 localizes viral genomes to host PML bodies in order to activate early gene expression for establishment of infection. Later on, promotes late gene expression by interacting with the viral E2 protein and by inhibiting its transcriptional activation functions. During virion assembly, encapsidates the genome by direct interaction with the viral DNA.</text>
</comment>
<keyword evidence="3 15" id="KW-0167">Capsid protein</keyword>
<evidence type="ECO:0000256" key="11">
    <source>
        <dbReference type="ARBA" id="ARBA00023120"/>
    </source>
</evidence>
<dbReference type="HAMAP" id="MF_04003">
    <property type="entry name" value="PPV_L2"/>
    <property type="match status" value="1"/>
</dbReference>
<evidence type="ECO:0000256" key="5">
    <source>
        <dbReference type="ARBA" id="ARBA00022581"/>
    </source>
</evidence>
<keyword evidence="11 15" id="KW-1176">Cytoplasmic inwards viral transport</keyword>
<keyword evidence="6" id="KW-1040">Host Golgi apparatus</keyword>
<organismHost>
    <name type="scientific">Homo sapiens</name>
    <name type="common">Human</name>
    <dbReference type="NCBI Taxonomy" id="9606"/>
</organismHost>
<keyword evidence="8 15" id="KW-0426">Late protein</keyword>
<evidence type="ECO:0000256" key="15">
    <source>
        <dbReference type="HAMAP-Rule" id="MF_04003"/>
    </source>
</evidence>
<keyword evidence="4 15" id="KW-1048">Host nucleus</keyword>
<comment type="similarity">
    <text evidence="15">Belongs to the papillomaviridae L2 protein family.</text>
</comment>
<keyword evidence="5 15" id="KW-0945">Host-virus interaction</keyword>
<evidence type="ECO:0000256" key="7">
    <source>
        <dbReference type="ARBA" id="ARBA00022844"/>
    </source>
</evidence>